<name>A0A0F9KIY4_9ZZZZ</name>
<comment type="caution">
    <text evidence="1">The sequence shown here is derived from an EMBL/GenBank/DDBJ whole genome shotgun (WGS) entry which is preliminary data.</text>
</comment>
<reference evidence="1" key="1">
    <citation type="journal article" date="2015" name="Nature">
        <title>Complex archaea that bridge the gap between prokaryotes and eukaryotes.</title>
        <authorList>
            <person name="Spang A."/>
            <person name="Saw J.H."/>
            <person name="Jorgensen S.L."/>
            <person name="Zaremba-Niedzwiedzka K."/>
            <person name="Martijn J."/>
            <person name="Lind A.E."/>
            <person name="van Eijk R."/>
            <person name="Schleper C."/>
            <person name="Guy L."/>
            <person name="Ettema T.J."/>
        </authorList>
    </citation>
    <scope>NUCLEOTIDE SEQUENCE</scope>
</reference>
<sequence>MKSCAAALIIAALASPAGSETITFEADSAVRFVRCVDLMGMASCELIIPAGEALYSCIALDEAGTPLGVAQVFSGLPAMFQQLDATLIDHVTCQKAR</sequence>
<accession>A0A0F9KIY4</accession>
<dbReference type="EMBL" id="LAZR01007915">
    <property type="protein sequence ID" value="KKM82099.1"/>
    <property type="molecule type" value="Genomic_DNA"/>
</dbReference>
<dbReference type="AlphaFoldDB" id="A0A0F9KIY4"/>
<evidence type="ECO:0000313" key="1">
    <source>
        <dbReference type="EMBL" id="KKM82099.1"/>
    </source>
</evidence>
<organism evidence="1">
    <name type="scientific">marine sediment metagenome</name>
    <dbReference type="NCBI Taxonomy" id="412755"/>
    <lineage>
        <taxon>unclassified sequences</taxon>
        <taxon>metagenomes</taxon>
        <taxon>ecological metagenomes</taxon>
    </lineage>
</organism>
<proteinExistence type="predicted"/>
<protein>
    <submittedName>
        <fullName evidence="1">Uncharacterized protein</fullName>
    </submittedName>
</protein>
<gene>
    <name evidence="1" type="ORF">LCGC14_1323010</name>
</gene>